<protein>
    <recommendedName>
        <fullName evidence="6">Flagellar secretion chaperone FliS</fullName>
    </recommendedName>
</protein>
<dbReference type="AlphaFoldDB" id="A0A840UVA4"/>
<dbReference type="GO" id="GO:0005829">
    <property type="term" value="C:cytosol"/>
    <property type="evidence" value="ECO:0007669"/>
    <property type="project" value="UniProtKB-SubCell"/>
</dbReference>
<gene>
    <name evidence="7" type="ORF">HNR32_001988</name>
</gene>
<dbReference type="InterPro" id="IPR036584">
    <property type="entry name" value="FliS_sf"/>
</dbReference>
<dbReference type="NCBIfam" id="TIGR00208">
    <property type="entry name" value="fliS"/>
    <property type="match status" value="1"/>
</dbReference>
<dbReference type="EMBL" id="JACHFH010000025">
    <property type="protein sequence ID" value="MBB5336833.1"/>
    <property type="molecule type" value="Genomic_DNA"/>
</dbReference>
<keyword evidence="7" id="KW-0969">Cilium</keyword>
<dbReference type="CDD" id="cd16098">
    <property type="entry name" value="FliS"/>
    <property type="match status" value="1"/>
</dbReference>
<keyword evidence="8" id="KW-1185">Reference proteome</keyword>
<dbReference type="Gene3D" id="1.20.120.340">
    <property type="entry name" value="Flagellar protein FliS"/>
    <property type="match status" value="1"/>
</dbReference>
<keyword evidence="7" id="KW-0282">Flagellum</keyword>
<dbReference type="Proteomes" id="UP000559117">
    <property type="component" value="Unassembled WGS sequence"/>
</dbReference>
<accession>A0A840UVA4</accession>
<dbReference type="Pfam" id="PF02561">
    <property type="entry name" value="FliS"/>
    <property type="match status" value="1"/>
</dbReference>
<sequence>MQNASYTAQAYRRQQILTASPEMLTLMLYNGAIRFINEGIKFIGEEEKEKSNASLLRAQDVMIELMSSLDMEYEIAKELYPLYDYIYRALIVGNLANNIEKLDEAKELVVELRDTWHEAMKKAGKAKQSS</sequence>
<dbReference type="GO" id="GO:0071973">
    <property type="term" value="P:bacterial-type flagellum-dependent cell motility"/>
    <property type="evidence" value="ECO:0007669"/>
    <property type="project" value="TreeGrafter"/>
</dbReference>
<evidence type="ECO:0000313" key="8">
    <source>
        <dbReference type="Proteomes" id="UP000559117"/>
    </source>
</evidence>
<dbReference type="PANTHER" id="PTHR34773:SF1">
    <property type="entry name" value="FLAGELLAR SECRETION CHAPERONE FLIS"/>
    <property type="match status" value="1"/>
</dbReference>
<evidence type="ECO:0000256" key="6">
    <source>
        <dbReference type="PIRNR" id="PIRNR039090"/>
    </source>
</evidence>
<keyword evidence="7" id="KW-0966">Cell projection</keyword>
<comment type="caution">
    <text evidence="7">The sequence shown here is derived from an EMBL/GenBank/DDBJ whole genome shotgun (WGS) entry which is preliminary data.</text>
</comment>
<keyword evidence="3 6" id="KW-0963">Cytoplasm</keyword>
<organism evidence="7 8">
    <name type="scientific">Pectinatus brassicae</name>
    <dbReference type="NCBI Taxonomy" id="862415"/>
    <lineage>
        <taxon>Bacteria</taxon>
        <taxon>Bacillati</taxon>
        <taxon>Bacillota</taxon>
        <taxon>Negativicutes</taxon>
        <taxon>Selenomonadales</taxon>
        <taxon>Selenomonadaceae</taxon>
        <taxon>Pectinatus</taxon>
    </lineage>
</organism>
<evidence type="ECO:0000256" key="1">
    <source>
        <dbReference type="ARBA" id="ARBA00004514"/>
    </source>
</evidence>
<dbReference type="SUPFAM" id="SSF101116">
    <property type="entry name" value="Flagellar export chaperone FliS"/>
    <property type="match status" value="1"/>
</dbReference>
<evidence type="ECO:0000256" key="5">
    <source>
        <dbReference type="ARBA" id="ARBA00023186"/>
    </source>
</evidence>
<dbReference type="RefSeq" id="WP_183862128.1">
    <property type="nucleotide sequence ID" value="NZ_JACHFH010000025.1"/>
</dbReference>
<comment type="similarity">
    <text evidence="2 6">Belongs to the FliS family.</text>
</comment>
<name>A0A840UVA4_9FIRM</name>
<evidence type="ECO:0000256" key="4">
    <source>
        <dbReference type="ARBA" id="ARBA00022795"/>
    </source>
</evidence>
<proteinExistence type="inferred from homology"/>
<evidence type="ECO:0000313" key="7">
    <source>
        <dbReference type="EMBL" id="MBB5336833.1"/>
    </source>
</evidence>
<dbReference type="PIRSF" id="PIRSF039090">
    <property type="entry name" value="Flis"/>
    <property type="match status" value="1"/>
</dbReference>
<evidence type="ECO:0000256" key="3">
    <source>
        <dbReference type="ARBA" id="ARBA00022490"/>
    </source>
</evidence>
<dbReference type="GO" id="GO:0044780">
    <property type="term" value="P:bacterial-type flagellum assembly"/>
    <property type="evidence" value="ECO:0007669"/>
    <property type="project" value="InterPro"/>
</dbReference>
<keyword evidence="5" id="KW-0143">Chaperone</keyword>
<dbReference type="InterPro" id="IPR003713">
    <property type="entry name" value="FliS"/>
</dbReference>
<evidence type="ECO:0000256" key="2">
    <source>
        <dbReference type="ARBA" id="ARBA00008787"/>
    </source>
</evidence>
<reference evidence="7 8" key="1">
    <citation type="submission" date="2020-08" db="EMBL/GenBank/DDBJ databases">
        <title>Genomic Encyclopedia of Type Strains, Phase IV (KMG-IV): sequencing the most valuable type-strain genomes for metagenomic binning, comparative biology and taxonomic classification.</title>
        <authorList>
            <person name="Goeker M."/>
        </authorList>
    </citation>
    <scope>NUCLEOTIDE SEQUENCE [LARGE SCALE GENOMIC DNA]</scope>
    <source>
        <strain evidence="7 8">DSM 24661</strain>
    </source>
</reference>
<dbReference type="PANTHER" id="PTHR34773">
    <property type="entry name" value="FLAGELLAR SECRETION CHAPERONE FLIS"/>
    <property type="match status" value="1"/>
</dbReference>
<comment type="subcellular location">
    <subcellularLocation>
        <location evidence="1 6">Cytoplasm</location>
        <location evidence="1 6">Cytosol</location>
    </subcellularLocation>
</comment>
<keyword evidence="4 6" id="KW-1005">Bacterial flagellum biogenesis</keyword>